<name>A0AAW6EDT4_9FIRM</name>
<dbReference type="GO" id="GO:0005886">
    <property type="term" value="C:plasma membrane"/>
    <property type="evidence" value="ECO:0007669"/>
    <property type="project" value="UniProtKB-SubCell"/>
</dbReference>
<feature type="transmembrane region" description="Helical" evidence="8">
    <location>
        <begin position="12"/>
        <end position="35"/>
    </location>
</feature>
<evidence type="ECO:0000256" key="2">
    <source>
        <dbReference type="ARBA" id="ARBA00008806"/>
    </source>
</evidence>
<dbReference type="EMBL" id="JAQMLV010000022">
    <property type="protein sequence ID" value="MDB8745904.1"/>
    <property type="molecule type" value="Genomic_DNA"/>
</dbReference>
<evidence type="ECO:0000256" key="4">
    <source>
        <dbReference type="ARBA" id="ARBA00022692"/>
    </source>
</evidence>
<comment type="subcellular location">
    <subcellularLocation>
        <location evidence="1">Cell membrane</location>
        <topology evidence="1">Multi-pass membrane protein</topology>
    </subcellularLocation>
</comment>
<dbReference type="Gene3D" id="3.40.50.300">
    <property type="entry name" value="P-loop containing nucleotide triphosphate hydrolases"/>
    <property type="match status" value="2"/>
</dbReference>
<dbReference type="SUPFAM" id="SSF52540">
    <property type="entry name" value="P-loop containing nucleoside triphosphate hydrolases"/>
    <property type="match status" value="1"/>
</dbReference>
<evidence type="ECO:0000256" key="5">
    <source>
        <dbReference type="ARBA" id="ARBA00022989"/>
    </source>
</evidence>
<keyword evidence="6 8" id="KW-0472">Membrane</keyword>
<evidence type="ECO:0000313" key="10">
    <source>
        <dbReference type="Proteomes" id="UP001211015"/>
    </source>
</evidence>
<evidence type="ECO:0000256" key="6">
    <source>
        <dbReference type="ARBA" id="ARBA00023136"/>
    </source>
</evidence>
<sequence>MNNEHKILKTIGRILLLIILTATIAGVVCLVFNLLDELSAINKAAQTNQGNVGEMWANFSIRKEYFWTKPEQLEVSDLFFLSFVISLVIFAKISRQIEIKRGYKDLEGSDRWATKRELNKNLIRIPEKELYKAEKTGPLIACKYGYFYVDPKNNHSLIIGTTGSGKTQSHVLQQARVFACGKDKQSMIFNDPKGEIFSSTYPIMQKEGYNVVILNLRDTNRSSRWNPLTFIINEYVHCVKNNLDLSKVSEYIDTMASTLTNNPKSDPIWPSSAKSLLSALILYMIEQGYKHDKLDKVNMYSVYQFFIEYGQEVEETDPFGNVITKNRLDEIFKSLPVGSLAKAAYATSNFAKGDMRASIFATLADNIRIFGLDTGIAQLTSGNDIDLDELISCGKPFAIYMIIPDDRPTRHVIASMFINQSYLSMVEYLTRNSMKALPRRVNYILDEFCNLVTIPGMDNKITVSRSRNIGWHLYIQGLSQLDAKYHDDSKTIRENCANWVYIYSGDPDTNQFISNILGSRTVQYKTYSGKLSEELSENRAYKGKQLKTPTELAVLQEGDTIVKHHRMYPIESNFKFFYKLNLGTAELDDIAFSSEGKALVEILIPFEILMPQKAGQEDHLSEKNNSDDGLHQQPATAIPNRFVDSPDSVVISPQKAALEAINEATNGEWSRAIQEIDIDTLERLLNRAKIKNRSTITDEQFEMLSNMILRKKQQTVLSNIT</sequence>
<keyword evidence="4 8" id="KW-0812">Transmembrane</keyword>
<evidence type="ECO:0000313" key="9">
    <source>
        <dbReference type="EMBL" id="MDB8745904.1"/>
    </source>
</evidence>
<feature type="region of interest" description="Disordered" evidence="7">
    <location>
        <begin position="615"/>
        <end position="642"/>
    </location>
</feature>
<evidence type="ECO:0000256" key="1">
    <source>
        <dbReference type="ARBA" id="ARBA00004651"/>
    </source>
</evidence>
<reference evidence="9" key="1">
    <citation type="submission" date="2023-01" db="EMBL/GenBank/DDBJ databases">
        <title>Human gut microbiome strain richness.</title>
        <authorList>
            <person name="Chen-Liaw A."/>
        </authorList>
    </citation>
    <scope>NUCLEOTIDE SEQUENCE</scope>
    <source>
        <strain evidence="9">1001275st1_F4_1001275B_160808</strain>
    </source>
</reference>
<proteinExistence type="inferred from homology"/>
<protein>
    <submittedName>
        <fullName evidence="9">Type IV secretory system conjugative DNA transfer family protein</fullName>
    </submittedName>
</protein>
<comment type="similarity">
    <text evidence="2">Belongs to the VirD4/TraG family.</text>
</comment>
<keyword evidence="3" id="KW-1003">Cell membrane</keyword>
<organism evidence="9 10">
    <name type="scientific">Ruminococcus bicirculans</name>
    <name type="common">ex Wegman et al. 2014</name>
    <dbReference type="NCBI Taxonomy" id="1160721"/>
    <lineage>
        <taxon>Bacteria</taxon>
        <taxon>Bacillati</taxon>
        <taxon>Bacillota</taxon>
        <taxon>Clostridia</taxon>
        <taxon>Eubacteriales</taxon>
        <taxon>Oscillospiraceae</taxon>
        <taxon>Ruminococcus</taxon>
    </lineage>
</organism>
<dbReference type="Proteomes" id="UP001211015">
    <property type="component" value="Unassembled WGS sequence"/>
</dbReference>
<dbReference type="AlphaFoldDB" id="A0AAW6EDT4"/>
<gene>
    <name evidence="9" type="ORF">PNU62_12825</name>
</gene>
<keyword evidence="5 8" id="KW-1133">Transmembrane helix</keyword>
<dbReference type="InterPro" id="IPR027417">
    <property type="entry name" value="P-loop_NTPase"/>
</dbReference>
<dbReference type="Pfam" id="PF02534">
    <property type="entry name" value="T4SS-DNA_transf"/>
    <property type="match status" value="1"/>
</dbReference>
<dbReference type="PANTHER" id="PTHR37937">
    <property type="entry name" value="CONJUGATIVE TRANSFER: DNA TRANSPORT"/>
    <property type="match status" value="1"/>
</dbReference>
<evidence type="ECO:0000256" key="3">
    <source>
        <dbReference type="ARBA" id="ARBA00022475"/>
    </source>
</evidence>
<dbReference type="NCBIfam" id="NF045973">
    <property type="entry name" value="conju_CD1115"/>
    <property type="match status" value="1"/>
</dbReference>
<feature type="compositionally biased region" description="Basic and acidic residues" evidence="7">
    <location>
        <begin position="615"/>
        <end position="630"/>
    </location>
</feature>
<dbReference type="RefSeq" id="WP_195389053.1">
    <property type="nucleotide sequence ID" value="NZ_JADNGL010000021.1"/>
</dbReference>
<dbReference type="CDD" id="cd01127">
    <property type="entry name" value="TrwB_TraG_TraD_VirD4"/>
    <property type="match status" value="1"/>
</dbReference>
<evidence type="ECO:0000256" key="8">
    <source>
        <dbReference type="SAM" id="Phobius"/>
    </source>
</evidence>
<evidence type="ECO:0000256" key="7">
    <source>
        <dbReference type="SAM" id="MobiDB-lite"/>
    </source>
</evidence>
<dbReference type="PANTHER" id="PTHR37937:SF1">
    <property type="entry name" value="CONJUGATIVE TRANSFER: DNA TRANSPORT"/>
    <property type="match status" value="1"/>
</dbReference>
<dbReference type="InterPro" id="IPR003688">
    <property type="entry name" value="TraG/VirD4"/>
</dbReference>
<dbReference type="InterPro" id="IPR051539">
    <property type="entry name" value="T4SS-coupling_protein"/>
</dbReference>
<accession>A0AAW6EDT4</accession>
<comment type="caution">
    <text evidence="9">The sequence shown here is derived from an EMBL/GenBank/DDBJ whole genome shotgun (WGS) entry which is preliminary data.</text>
</comment>